<evidence type="ECO:0000313" key="1">
    <source>
        <dbReference type="EMBL" id="JAE30923.1"/>
    </source>
</evidence>
<name>A0A0A9HDE1_ARUDO</name>
<reference evidence="1" key="1">
    <citation type="submission" date="2014-09" db="EMBL/GenBank/DDBJ databases">
        <authorList>
            <person name="Magalhaes I.L.F."/>
            <person name="Oliveira U."/>
            <person name="Santos F.R."/>
            <person name="Vidigal T.H.D.A."/>
            <person name="Brescovit A.D."/>
            <person name="Santos A.J."/>
        </authorList>
    </citation>
    <scope>NUCLEOTIDE SEQUENCE</scope>
    <source>
        <tissue evidence="1">Shoot tissue taken approximately 20 cm above the soil surface</tissue>
    </source>
</reference>
<reference evidence="1" key="2">
    <citation type="journal article" date="2015" name="Data Brief">
        <title>Shoot transcriptome of the giant reed, Arundo donax.</title>
        <authorList>
            <person name="Barrero R.A."/>
            <person name="Guerrero F.D."/>
            <person name="Moolhuijzen P."/>
            <person name="Goolsby J.A."/>
            <person name="Tidwell J."/>
            <person name="Bellgard S.E."/>
            <person name="Bellgard M.I."/>
        </authorList>
    </citation>
    <scope>NUCLEOTIDE SEQUENCE</scope>
    <source>
        <tissue evidence="1">Shoot tissue taken approximately 20 cm above the soil surface</tissue>
    </source>
</reference>
<protein>
    <submittedName>
        <fullName evidence="1">Uncharacterized protein</fullName>
    </submittedName>
</protein>
<proteinExistence type="predicted"/>
<dbReference type="AlphaFoldDB" id="A0A0A9HDE1"/>
<sequence>MALFKYLCTYKKVSFWKTVKVNTKAIRHLNAVITTTKKSPSFFSVM</sequence>
<dbReference type="EMBL" id="GBRH01166973">
    <property type="protein sequence ID" value="JAE30923.1"/>
    <property type="molecule type" value="Transcribed_RNA"/>
</dbReference>
<organism evidence="1">
    <name type="scientific">Arundo donax</name>
    <name type="common">Giant reed</name>
    <name type="synonym">Donax arundinaceus</name>
    <dbReference type="NCBI Taxonomy" id="35708"/>
    <lineage>
        <taxon>Eukaryota</taxon>
        <taxon>Viridiplantae</taxon>
        <taxon>Streptophyta</taxon>
        <taxon>Embryophyta</taxon>
        <taxon>Tracheophyta</taxon>
        <taxon>Spermatophyta</taxon>
        <taxon>Magnoliopsida</taxon>
        <taxon>Liliopsida</taxon>
        <taxon>Poales</taxon>
        <taxon>Poaceae</taxon>
        <taxon>PACMAD clade</taxon>
        <taxon>Arundinoideae</taxon>
        <taxon>Arundineae</taxon>
        <taxon>Arundo</taxon>
    </lineage>
</organism>
<accession>A0A0A9HDE1</accession>